<organism evidence="1">
    <name type="scientific">Oryza glumipatula</name>
    <dbReference type="NCBI Taxonomy" id="40148"/>
    <lineage>
        <taxon>Eukaryota</taxon>
        <taxon>Viridiplantae</taxon>
        <taxon>Streptophyta</taxon>
        <taxon>Embryophyta</taxon>
        <taxon>Tracheophyta</taxon>
        <taxon>Spermatophyta</taxon>
        <taxon>Magnoliopsida</taxon>
        <taxon>Liliopsida</taxon>
        <taxon>Poales</taxon>
        <taxon>Poaceae</taxon>
        <taxon>BOP clade</taxon>
        <taxon>Oryzoideae</taxon>
        <taxon>Oryzeae</taxon>
        <taxon>Oryzinae</taxon>
        <taxon>Oryza</taxon>
    </lineage>
</organism>
<name>A0A0D9Y6W6_9ORYZ</name>
<dbReference type="AlphaFoldDB" id="A0A0D9Y6W6"/>
<dbReference type="Proteomes" id="UP000026961">
    <property type="component" value="Chromosome 1"/>
</dbReference>
<proteinExistence type="predicted"/>
<keyword evidence="2" id="KW-1185">Reference proteome</keyword>
<reference evidence="1" key="1">
    <citation type="submission" date="2013-08" db="EMBL/GenBank/DDBJ databases">
        <title>Oryza genome evolution.</title>
        <authorList>
            <person name="Wing R.A."/>
            <person name="Panaud O."/>
            <person name="Oliveira A.C."/>
        </authorList>
    </citation>
    <scope>NUCLEOTIDE SEQUENCE</scope>
</reference>
<evidence type="ECO:0000313" key="2">
    <source>
        <dbReference type="Proteomes" id="UP000026961"/>
    </source>
</evidence>
<evidence type="ECO:0000313" key="1">
    <source>
        <dbReference type="EnsemblPlants" id="OGLUM01G13170.1"/>
    </source>
</evidence>
<sequence length="79" mass="8610">MNRRFTGRSLVRRASLVPSRADTAPLRATTSIKAGSVSLRQLKVTPTALINNLSDELNIRVTCIVPCPLHASTRVVPFP</sequence>
<accession>A0A0D9Y6W6</accession>
<dbReference type="Gramene" id="OGLUM01G13170.1">
    <property type="protein sequence ID" value="OGLUM01G13170.1"/>
    <property type="gene ID" value="OGLUM01G13170"/>
</dbReference>
<dbReference type="EnsemblPlants" id="OGLUM01G13170.1">
    <property type="protein sequence ID" value="OGLUM01G13170.1"/>
    <property type="gene ID" value="OGLUM01G13170"/>
</dbReference>
<dbReference type="HOGENOM" id="CLU_2609899_0_0_1"/>
<reference evidence="1" key="2">
    <citation type="submission" date="2015-04" db="UniProtKB">
        <authorList>
            <consortium name="EnsemblPlants"/>
        </authorList>
    </citation>
    <scope>IDENTIFICATION</scope>
</reference>
<protein>
    <submittedName>
        <fullName evidence="1">Uncharacterized protein</fullName>
    </submittedName>
</protein>
<reference evidence="1" key="3">
    <citation type="submission" date="2018-05" db="EMBL/GenBank/DDBJ databases">
        <title>OgluRS3 (Oryza glumaepatula Reference Sequence Version 3).</title>
        <authorList>
            <person name="Zhang J."/>
            <person name="Kudrna D."/>
            <person name="Lee S."/>
            <person name="Talag J."/>
            <person name="Welchert J."/>
            <person name="Wing R.A."/>
        </authorList>
    </citation>
    <scope>NUCLEOTIDE SEQUENCE [LARGE SCALE GENOMIC DNA]</scope>
</reference>